<protein>
    <submittedName>
        <fullName evidence="3">WW domain-containing protein</fullName>
    </submittedName>
</protein>
<dbReference type="EMBL" id="UZAM01009686">
    <property type="protein sequence ID" value="VDP09840.1"/>
    <property type="molecule type" value="Genomic_DNA"/>
</dbReference>
<accession>A0A183IRW1</accession>
<sequence>MNQLVKFSFNWSFYILEPWILSWSGTKQKLYYFNPHTGVSLFDPPPDVFADFQETYSTRHAWFLNRKSYDDKHSLLDVLKNLRKMLRHREK</sequence>
<proteinExistence type="predicted"/>
<reference evidence="3" key="1">
    <citation type="submission" date="2016-06" db="UniProtKB">
        <authorList>
            <consortium name="WormBaseParasite"/>
        </authorList>
    </citation>
    <scope>IDENTIFICATION</scope>
</reference>
<dbReference type="WBParaSite" id="SBAD_0000660501-mRNA-1">
    <property type="protein sequence ID" value="SBAD_0000660501-mRNA-1"/>
    <property type="gene ID" value="SBAD_0000660501"/>
</dbReference>
<keyword evidence="2" id="KW-1185">Reference proteome</keyword>
<name>A0A183IRW1_9BILA</name>
<dbReference type="Proteomes" id="UP000270296">
    <property type="component" value="Unassembled WGS sequence"/>
</dbReference>
<reference evidence="1 2" key="2">
    <citation type="submission" date="2018-11" db="EMBL/GenBank/DDBJ databases">
        <authorList>
            <consortium name="Pathogen Informatics"/>
        </authorList>
    </citation>
    <scope>NUCLEOTIDE SEQUENCE [LARGE SCALE GENOMIC DNA]</scope>
</reference>
<evidence type="ECO:0000313" key="3">
    <source>
        <dbReference type="WBParaSite" id="SBAD_0000660501-mRNA-1"/>
    </source>
</evidence>
<dbReference type="AlphaFoldDB" id="A0A183IRW1"/>
<organism evidence="3">
    <name type="scientific">Soboliphyme baturini</name>
    <dbReference type="NCBI Taxonomy" id="241478"/>
    <lineage>
        <taxon>Eukaryota</taxon>
        <taxon>Metazoa</taxon>
        <taxon>Ecdysozoa</taxon>
        <taxon>Nematoda</taxon>
        <taxon>Enoplea</taxon>
        <taxon>Dorylaimia</taxon>
        <taxon>Dioctophymatida</taxon>
        <taxon>Dioctophymatoidea</taxon>
        <taxon>Soboliphymatidae</taxon>
        <taxon>Soboliphyme</taxon>
    </lineage>
</organism>
<evidence type="ECO:0000313" key="2">
    <source>
        <dbReference type="Proteomes" id="UP000270296"/>
    </source>
</evidence>
<evidence type="ECO:0000313" key="1">
    <source>
        <dbReference type="EMBL" id="VDP09840.1"/>
    </source>
</evidence>
<gene>
    <name evidence="1" type="ORF">SBAD_LOCUS6359</name>
</gene>
<dbReference type="Gene3D" id="2.20.70.10">
    <property type="match status" value="1"/>
</dbReference>